<protein>
    <submittedName>
        <fullName evidence="1">17900_t:CDS:1</fullName>
    </submittedName>
</protein>
<proteinExistence type="predicted"/>
<sequence length="52" mass="6118">AELDVFLLAMIEVLIRTPEHTIKRDSKTLHTTLYQFEKIKICRKAFLLIFGI</sequence>
<accession>A0ACA9QYY7</accession>
<name>A0ACA9QYY7_9GLOM</name>
<evidence type="ECO:0000313" key="1">
    <source>
        <dbReference type="EMBL" id="CAG8770125.1"/>
    </source>
</evidence>
<dbReference type="EMBL" id="CAJVPW010053519">
    <property type="protein sequence ID" value="CAG8770125.1"/>
    <property type="molecule type" value="Genomic_DNA"/>
</dbReference>
<organism evidence="1 2">
    <name type="scientific">Cetraspora pellucida</name>
    <dbReference type="NCBI Taxonomy" id="1433469"/>
    <lineage>
        <taxon>Eukaryota</taxon>
        <taxon>Fungi</taxon>
        <taxon>Fungi incertae sedis</taxon>
        <taxon>Mucoromycota</taxon>
        <taxon>Glomeromycotina</taxon>
        <taxon>Glomeromycetes</taxon>
        <taxon>Diversisporales</taxon>
        <taxon>Gigasporaceae</taxon>
        <taxon>Cetraspora</taxon>
    </lineage>
</organism>
<evidence type="ECO:0000313" key="2">
    <source>
        <dbReference type="Proteomes" id="UP000789366"/>
    </source>
</evidence>
<feature type="non-terminal residue" evidence="1">
    <location>
        <position position="1"/>
    </location>
</feature>
<gene>
    <name evidence="1" type="ORF">SPELUC_LOCUS15722</name>
</gene>
<reference evidence="1" key="1">
    <citation type="submission" date="2021-06" db="EMBL/GenBank/DDBJ databases">
        <authorList>
            <person name="Kallberg Y."/>
            <person name="Tangrot J."/>
            <person name="Rosling A."/>
        </authorList>
    </citation>
    <scope>NUCLEOTIDE SEQUENCE</scope>
    <source>
        <strain evidence="1">28 12/20/2015</strain>
    </source>
</reference>
<keyword evidence="2" id="KW-1185">Reference proteome</keyword>
<comment type="caution">
    <text evidence="1">The sequence shown here is derived from an EMBL/GenBank/DDBJ whole genome shotgun (WGS) entry which is preliminary data.</text>
</comment>
<feature type="non-terminal residue" evidence="1">
    <location>
        <position position="52"/>
    </location>
</feature>
<dbReference type="Proteomes" id="UP000789366">
    <property type="component" value="Unassembled WGS sequence"/>
</dbReference>